<reference evidence="1 2" key="1">
    <citation type="submission" date="2019-10" db="EMBL/GenBank/DDBJ databases">
        <title>Nonomuraea sp. nov., isolated from Phyllanthus amarus.</title>
        <authorList>
            <person name="Klykleung N."/>
            <person name="Tanasupawat S."/>
        </authorList>
    </citation>
    <scope>NUCLEOTIDE SEQUENCE [LARGE SCALE GENOMIC DNA]</scope>
    <source>
        <strain evidence="1 2">PA1-10</strain>
    </source>
</reference>
<keyword evidence="2" id="KW-1185">Reference proteome</keyword>
<sequence length="84" mass="9466">MVETVGAAYRRAVRLLEVLESTYPGWAIAADGEWWVAELRQLRTQRMAEIGIVQYVRRKSGVSLGIALQRQVELLHSIGPAAFR</sequence>
<comment type="caution">
    <text evidence="1">The sequence shown here is derived from an EMBL/GenBank/DDBJ whole genome shotgun (WGS) entry which is preliminary data.</text>
</comment>
<evidence type="ECO:0000313" key="2">
    <source>
        <dbReference type="Proteomes" id="UP000312512"/>
    </source>
</evidence>
<gene>
    <name evidence="1" type="ORF">FH608_048300</name>
</gene>
<accession>A0A5P9Z3Y2</accession>
<organism evidence="1 2">
    <name type="scientific">Nonomuraea phyllanthi</name>
    <dbReference type="NCBI Taxonomy" id="2219224"/>
    <lineage>
        <taxon>Bacteria</taxon>
        <taxon>Bacillati</taxon>
        <taxon>Actinomycetota</taxon>
        <taxon>Actinomycetes</taxon>
        <taxon>Streptosporangiales</taxon>
        <taxon>Streptosporangiaceae</taxon>
        <taxon>Nonomuraea</taxon>
    </lineage>
</organism>
<dbReference type="RefSeq" id="WP_139637956.1">
    <property type="nucleotide sequence ID" value="NZ_CP045572.1"/>
</dbReference>
<dbReference type="AlphaFoldDB" id="A0A5C4V037"/>
<protein>
    <submittedName>
        <fullName evidence="1">Uncharacterized protein</fullName>
    </submittedName>
</protein>
<dbReference type="EMBL" id="VDLX02000033">
    <property type="protein sequence ID" value="KAB8184297.1"/>
    <property type="molecule type" value="Genomic_DNA"/>
</dbReference>
<dbReference type="Proteomes" id="UP000312512">
    <property type="component" value="Unassembled WGS sequence"/>
</dbReference>
<accession>A0A5C4V037</accession>
<evidence type="ECO:0000313" key="1">
    <source>
        <dbReference type="EMBL" id="KAB8184297.1"/>
    </source>
</evidence>
<proteinExistence type="predicted"/>
<dbReference type="OrthoDB" id="3539170at2"/>
<name>A0A5C4V037_9ACTN</name>